<dbReference type="GO" id="GO:0006261">
    <property type="term" value="P:DNA-templated DNA replication"/>
    <property type="evidence" value="ECO:0007669"/>
    <property type="project" value="TreeGrafter"/>
</dbReference>
<dbReference type="InterPro" id="IPR008824">
    <property type="entry name" value="RuvB-like_N"/>
</dbReference>
<name>N4WRS9_9BACI</name>
<feature type="domain" description="RuvB-like AAA+ ATPase" evidence="3">
    <location>
        <begin position="10"/>
        <end position="62"/>
    </location>
</feature>
<reference evidence="4 5" key="1">
    <citation type="submission" date="2013-03" db="EMBL/GenBank/DDBJ databases">
        <title>Draft genome sequence of Gracibacillus halophilus YIM-C55.5, a moderately halophilic and thermophilic organism from the Xiaochaidamu salt lake.</title>
        <authorList>
            <person name="Sugumar T."/>
            <person name="Polireddy D.R."/>
            <person name="Antony A."/>
            <person name="Madhava Y.R."/>
            <person name="Sivakumar N."/>
        </authorList>
    </citation>
    <scope>NUCLEOTIDE SEQUENCE [LARGE SCALE GENOMIC DNA]</scope>
    <source>
        <strain evidence="4 5">YIM-C55.5</strain>
    </source>
</reference>
<dbReference type="GO" id="GO:0009378">
    <property type="term" value="F:four-way junction helicase activity"/>
    <property type="evidence" value="ECO:0007669"/>
    <property type="project" value="InterPro"/>
</dbReference>
<comment type="caution">
    <text evidence="4">The sequence shown here is derived from an EMBL/GenBank/DDBJ whole genome shotgun (WGS) entry which is preliminary data.</text>
</comment>
<protein>
    <submittedName>
        <fullName evidence="4">Recombination factor protein RarA</fullName>
    </submittedName>
</protein>
<dbReference type="GO" id="GO:0006310">
    <property type="term" value="P:DNA recombination"/>
    <property type="evidence" value="ECO:0007669"/>
    <property type="project" value="InterPro"/>
</dbReference>
<dbReference type="Proteomes" id="UP000012283">
    <property type="component" value="Unassembled WGS sequence"/>
</dbReference>
<dbReference type="PATRIC" id="fig|1308866.3.peg.1475"/>
<dbReference type="Pfam" id="PF05496">
    <property type="entry name" value="RuvB_N"/>
    <property type="match status" value="1"/>
</dbReference>
<keyword evidence="2" id="KW-0067">ATP-binding</keyword>
<dbReference type="GO" id="GO:0005524">
    <property type="term" value="F:ATP binding"/>
    <property type="evidence" value="ECO:0007669"/>
    <property type="project" value="UniProtKB-KW"/>
</dbReference>
<dbReference type="Gene3D" id="3.40.50.300">
    <property type="entry name" value="P-loop containing nucleotide triphosphate hydrolases"/>
    <property type="match status" value="1"/>
</dbReference>
<keyword evidence="5" id="KW-1185">Reference proteome</keyword>
<dbReference type="InterPro" id="IPR027417">
    <property type="entry name" value="P-loop_NTPase"/>
</dbReference>
<keyword evidence="1" id="KW-0547">Nucleotide-binding</keyword>
<dbReference type="EMBL" id="APML01000023">
    <property type="protein sequence ID" value="ENH97080.1"/>
    <property type="molecule type" value="Genomic_DNA"/>
</dbReference>
<evidence type="ECO:0000256" key="1">
    <source>
        <dbReference type="ARBA" id="ARBA00022741"/>
    </source>
</evidence>
<sequence length="63" mass="6913">MVKQPLAFRMRPQHIDDVIGQSHLVGEGKMIRRMVEADRLHSMVLYGPPGTGKTSLAIGIANS</sequence>
<dbReference type="eggNOG" id="COG2256">
    <property type="taxonomic scope" value="Bacteria"/>
</dbReference>
<evidence type="ECO:0000313" key="5">
    <source>
        <dbReference type="Proteomes" id="UP000012283"/>
    </source>
</evidence>
<proteinExistence type="predicted"/>
<dbReference type="PANTHER" id="PTHR13779:SF7">
    <property type="entry name" value="ATPASE WRNIP1"/>
    <property type="match status" value="1"/>
</dbReference>
<dbReference type="STRING" id="1308866.J416_07312"/>
<accession>N4WRS9</accession>
<dbReference type="GO" id="GO:0000731">
    <property type="term" value="P:DNA synthesis involved in DNA repair"/>
    <property type="evidence" value="ECO:0007669"/>
    <property type="project" value="TreeGrafter"/>
</dbReference>
<dbReference type="GO" id="GO:0008047">
    <property type="term" value="F:enzyme activator activity"/>
    <property type="evidence" value="ECO:0007669"/>
    <property type="project" value="TreeGrafter"/>
</dbReference>
<evidence type="ECO:0000313" key="4">
    <source>
        <dbReference type="EMBL" id="ENH97080.1"/>
    </source>
</evidence>
<gene>
    <name evidence="4" type="ORF">J416_07312</name>
</gene>
<dbReference type="SUPFAM" id="SSF52540">
    <property type="entry name" value="P-loop containing nucleoside triphosphate hydrolases"/>
    <property type="match status" value="1"/>
</dbReference>
<dbReference type="PANTHER" id="PTHR13779">
    <property type="entry name" value="WERNER HELICASE-INTERACTING PROTEIN 1 FAMILY MEMBER"/>
    <property type="match status" value="1"/>
</dbReference>
<organism evidence="4 5">
    <name type="scientific">Gracilibacillus halophilus YIM-C55.5</name>
    <dbReference type="NCBI Taxonomy" id="1308866"/>
    <lineage>
        <taxon>Bacteria</taxon>
        <taxon>Bacillati</taxon>
        <taxon>Bacillota</taxon>
        <taxon>Bacilli</taxon>
        <taxon>Bacillales</taxon>
        <taxon>Bacillaceae</taxon>
        <taxon>Gracilibacillus</taxon>
    </lineage>
</organism>
<dbReference type="InterPro" id="IPR051314">
    <property type="entry name" value="AAA_ATPase_RarA/MGS1/WRNIP1"/>
</dbReference>
<evidence type="ECO:0000259" key="3">
    <source>
        <dbReference type="Pfam" id="PF05496"/>
    </source>
</evidence>
<dbReference type="AlphaFoldDB" id="N4WRS9"/>
<dbReference type="GO" id="GO:0017116">
    <property type="term" value="F:single-stranded DNA helicase activity"/>
    <property type="evidence" value="ECO:0007669"/>
    <property type="project" value="TreeGrafter"/>
</dbReference>
<evidence type="ECO:0000256" key="2">
    <source>
        <dbReference type="ARBA" id="ARBA00022840"/>
    </source>
</evidence>